<dbReference type="Pfam" id="PF18912">
    <property type="entry name" value="DZR_2"/>
    <property type="match status" value="1"/>
</dbReference>
<evidence type="ECO:0000313" key="4">
    <source>
        <dbReference type="EMBL" id="SDE38963.1"/>
    </source>
</evidence>
<evidence type="ECO:0000313" key="5">
    <source>
        <dbReference type="Proteomes" id="UP000198994"/>
    </source>
</evidence>
<dbReference type="AlphaFoldDB" id="A0A1G7CI89"/>
<dbReference type="SUPFAM" id="SSF53271">
    <property type="entry name" value="PRTase-like"/>
    <property type="match status" value="1"/>
</dbReference>
<comment type="similarity">
    <text evidence="1">Belongs to the ComF/GntX family.</text>
</comment>
<dbReference type="InterPro" id="IPR044005">
    <property type="entry name" value="DZR_2"/>
</dbReference>
<keyword evidence="5" id="KW-1185">Reference proteome</keyword>
<dbReference type="Gene3D" id="3.40.50.2020">
    <property type="match status" value="1"/>
</dbReference>
<evidence type="ECO:0000259" key="3">
    <source>
        <dbReference type="Pfam" id="PF18912"/>
    </source>
</evidence>
<protein>
    <submittedName>
        <fullName evidence="4">ComF family protein</fullName>
    </submittedName>
</protein>
<proteinExistence type="inferred from homology"/>
<sequence>MFAPALQTMLRIVYPARCLLCGGLVESDFGLCGPCWRDTPFTSGLACATCGTPLPGSSEEEEFCDACLTTPPPWQRGVAAMLYRDNGRKLVLMLKHGDRHDIAGAAAVWMARKARALVRPEMIAVPVPLHLRRHLRRRFNQSALLARGLARELDLDWCPDALERPRHTPALDGKTREERFVTLDDAIRVTPKWQPLLRDRPVLLVDDVMTSGATLSMATEACVAAGASEVCVCVLARVAKDT</sequence>
<feature type="domain" description="Double zinc ribbon" evidence="3">
    <location>
        <begin position="10"/>
        <end position="68"/>
    </location>
</feature>
<dbReference type="InterPro" id="IPR051910">
    <property type="entry name" value="ComF/GntX_DNA_util-trans"/>
</dbReference>
<dbReference type="CDD" id="cd06223">
    <property type="entry name" value="PRTases_typeI"/>
    <property type="match status" value="1"/>
</dbReference>
<dbReference type="EMBL" id="FNAV01000003">
    <property type="protein sequence ID" value="SDE38963.1"/>
    <property type="molecule type" value="Genomic_DNA"/>
</dbReference>
<gene>
    <name evidence="4" type="ORF">SAMN04488105_103159</name>
</gene>
<reference evidence="5" key="1">
    <citation type="submission" date="2016-10" db="EMBL/GenBank/DDBJ databases">
        <authorList>
            <person name="Varghese N."/>
            <person name="Submissions S."/>
        </authorList>
    </citation>
    <scope>NUCLEOTIDE SEQUENCE [LARGE SCALE GENOMIC DNA]</scope>
    <source>
        <strain evidence="5">DSM 10146</strain>
    </source>
</reference>
<dbReference type="Pfam" id="PF00156">
    <property type="entry name" value="Pribosyltran"/>
    <property type="match status" value="1"/>
</dbReference>
<dbReference type="PANTHER" id="PTHR47505">
    <property type="entry name" value="DNA UTILIZATION PROTEIN YHGH"/>
    <property type="match status" value="1"/>
</dbReference>
<organism evidence="4 5">
    <name type="scientific">Salipiger thiooxidans</name>
    <dbReference type="NCBI Taxonomy" id="282683"/>
    <lineage>
        <taxon>Bacteria</taxon>
        <taxon>Pseudomonadati</taxon>
        <taxon>Pseudomonadota</taxon>
        <taxon>Alphaproteobacteria</taxon>
        <taxon>Rhodobacterales</taxon>
        <taxon>Roseobacteraceae</taxon>
        <taxon>Salipiger</taxon>
    </lineage>
</organism>
<dbReference type="STRING" id="282683.SAMN04488105_103159"/>
<evidence type="ECO:0000259" key="2">
    <source>
        <dbReference type="Pfam" id="PF00156"/>
    </source>
</evidence>
<feature type="domain" description="Phosphoribosyltransferase" evidence="2">
    <location>
        <begin position="185"/>
        <end position="239"/>
    </location>
</feature>
<evidence type="ECO:0000256" key="1">
    <source>
        <dbReference type="ARBA" id="ARBA00008007"/>
    </source>
</evidence>
<dbReference type="RefSeq" id="WP_165617032.1">
    <property type="nucleotide sequence ID" value="NZ_FNAV01000003.1"/>
</dbReference>
<dbReference type="Proteomes" id="UP000198994">
    <property type="component" value="Unassembled WGS sequence"/>
</dbReference>
<accession>A0A1G7CI89</accession>
<name>A0A1G7CI89_9RHOB</name>
<dbReference type="InterPro" id="IPR029057">
    <property type="entry name" value="PRTase-like"/>
</dbReference>
<dbReference type="InterPro" id="IPR000836">
    <property type="entry name" value="PRTase_dom"/>
</dbReference>
<dbReference type="PANTHER" id="PTHR47505:SF1">
    <property type="entry name" value="DNA UTILIZATION PROTEIN YHGH"/>
    <property type="match status" value="1"/>
</dbReference>